<organism evidence="2 3">
    <name type="scientific">Streptomyces lunalinharesii</name>
    <dbReference type="NCBI Taxonomy" id="333384"/>
    <lineage>
        <taxon>Bacteria</taxon>
        <taxon>Bacillati</taxon>
        <taxon>Actinomycetota</taxon>
        <taxon>Actinomycetes</taxon>
        <taxon>Kitasatosporales</taxon>
        <taxon>Streptomycetaceae</taxon>
        <taxon>Streptomyces</taxon>
    </lineage>
</organism>
<dbReference type="InterPro" id="IPR042206">
    <property type="entry name" value="CRISPR-assoc_Cas1_C"/>
</dbReference>
<sequence>MARTRSDRPGAGHRGHVVPARAGVAGQLLRFPEEDPAGCTRRQLLGREGDRVKRCYAEQAARTGVTWRGRRFTPGDFDSRDGPGLSKTDMGIPVAFEVAAEGPEDIGSRTRRALRDRINSAGLLDRCVRDIQGLLAPAGVDLPDDGDRVALLSDRGAEVAAGRNYGDHGDSRGGTSAQEVGMQDALARDGVIW</sequence>
<dbReference type="Gene3D" id="1.20.120.920">
    <property type="entry name" value="CRISPR-associated endonuclease Cas1, C-terminal domain"/>
    <property type="match status" value="1"/>
</dbReference>
<dbReference type="Proteomes" id="UP001500994">
    <property type="component" value="Unassembled WGS sequence"/>
</dbReference>
<evidence type="ECO:0000313" key="3">
    <source>
        <dbReference type="Proteomes" id="UP001500994"/>
    </source>
</evidence>
<dbReference type="EMBL" id="BAAARK010000004">
    <property type="protein sequence ID" value="GAA2653978.1"/>
    <property type="molecule type" value="Genomic_DNA"/>
</dbReference>
<reference evidence="3" key="1">
    <citation type="journal article" date="2019" name="Int. J. Syst. Evol. Microbiol.">
        <title>The Global Catalogue of Microorganisms (GCM) 10K type strain sequencing project: providing services to taxonomists for standard genome sequencing and annotation.</title>
        <authorList>
            <consortium name="The Broad Institute Genomics Platform"/>
            <consortium name="The Broad Institute Genome Sequencing Center for Infectious Disease"/>
            <person name="Wu L."/>
            <person name="Ma J."/>
        </authorList>
    </citation>
    <scope>NUCLEOTIDE SEQUENCE [LARGE SCALE GENOMIC DNA]</scope>
    <source>
        <strain evidence="3">JCM 16374</strain>
    </source>
</reference>
<accession>A0ABP6DWB2</accession>
<keyword evidence="3" id="KW-1185">Reference proteome</keyword>
<comment type="caution">
    <text evidence="2">The sequence shown here is derived from an EMBL/GenBank/DDBJ whole genome shotgun (WGS) entry which is preliminary data.</text>
</comment>
<evidence type="ECO:0000256" key="1">
    <source>
        <dbReference type="SAM" id="MobiDB-lite"/>
    </source>
</evidence>
<protein>
    <submittedName>
        <fullName evidence="2">Uncharacterized protein</fullName>
    </submittedName>
</protein>
<feature type="region of interest" description="Disordered" evidence="1">
    <location>
        <begin position="162"/>
        <end position="181"/>
    </location>
</feature>
<name>A0ABP6DWB2_9ACTN</name>
<gene>
    <name evidence="2" type="ORF">GCM10009864_18740</name>
</gene>
<proteinExistence type="predicted"/>
<evidence type="ECO:0000313" key="2">
    <source>
        <dbReference type="EMBL" id="GAA2653978.1"/>
    </source>
</evidence>